<dbReference type="PANTHER" id="PTHR43861">
    <property type="entry name" value="TRANS-ACONITATE 2-METHYLTRANSFERASE-RELATED"/>
    <property type="match status" value="1"/>
</dbReference>
<proteinExistence type="predicted"/>
<dbReference type="AlphaFoldDB" id="A0A4V3ALM5"/>
<dbReference type="Proteomes" id="UP000295411">
    <property type="component" value="Unassembled WGS sequence"/>
</dbReference>
<reference evidence="3 4" key="1">
    <citation type="submission" date="2019-03" db="EMBL/GenBank/DDBJ databases">
        <title>Arthrobacter sp. nov., an bacterium isolated from biocrust in Mu Us Desert.</title>
        <authorList>
            <person name="Lixiong L."/>
        </authorList>
    </citation>
    <scope>NUCLEOTIDE SEQUENCE [LARGE SCALE GENOMIC DNA]</scope>
    <source>
        <strain evidence="3 4">SLN-3</strain>
    </source>
</reference>
<keyword evidence="1 3" id="KW-0808">Transferase</keyword>
<feature type="domain" description="Methyltransferase" evidence="2">
    <location>
        <begin position="44"/>
        <end position="138"/>
    </location>
</feature>
<dbReference type="GO" id="GO:0008168">
    <property type="term" value="F:methyltransferase activity"/>
    <property type="evidence" value="ECO:0007669"/>
    <property type="project" value="UniProtKB-KW"/>
</dbReference>
<dbReference type="Pfam" id="PF13649">
    <property type="entry name" value="Methyltransf_25"/>
    <property type="match status" value="1"/>
</dbReference>
<evidence type="ECO:0000313" key="4">
    <source>
        <dbReference type="Proteomes" id="UP000295411"/>
    </source>
</evidence>
<comment type="caution">
    <text evidence="3">The sequence shown here is derived from an EMBL/GenBank/DDBJ whole genome shotgun (WGS) entry which is preliminary data.</text>
</comment>
<protein>
    <submittedName>
        <fullName evidence="3">Methyltransferase domain-containing protein</fullName>
    </submittedName>
</protein>
<evidence type="ECO:0000259" key="2">
    <source>
        <dbReference type="Pfam" id="PF13649"/>
    </source>
</evidence>
<dbReference type="InterPro" id="IPR041698">
    <property type="entry name" value="Methyltransf_25"/>
</dbReference>
<organism evidence="3 4">
    <name type="scientific">Arthrobacter crusticola</name>
    <dbReference type="NCBI Taxonomy" id="2547960"/>
    <lineage>
        <taxon>Bacteria</taxon>
        <taxon>Bacillati</taxon>
        <taxon>Actinomycetota</taxon>
        <taxon>Actinomycetes</taxon>
        <taxon>Micrococcales</taxon>
        <taxon>Micrococcaceae</taxon>
        <taxon>Arthrobacter</taxon>
    </lineage>
</organism>
<dbReference type="SUPFAM" id="SSF53335">
    <property type="entry name" value="S-adenosyl-L-methionine-dependent methyltransferases"/>
    <property type="match status" value="1"/>
</dbReference>
<gene>
    <name evidence="3" type="ORF">E2F48_16545</name>
</gene>
<sequence>MTPRHASALPDQGAEDFELLAPALWNPIANAVVAAADVHLGELVLDAWAGTGAGTIPAAQLCGPDGTVDAVDPSAAMLDMARAKAEALNLENIRFSVGDPAHWSAGPYDAVLCCYGLFLVPDMAATTTRMASLLRPGGRLALSTWNEGALEGFEAILLEACGAERAPAVYQARPDFTANWEKLASEEKLVDWLAAHGFREAEVQAVSLSVPLEPGMAWSLVLGSGYRTVLPEAPDLRGRIRDRFTALLGEDFVLNADSLVATARVGEPGQTPG</sequence>
<evidence type="ECO:0000313" key="3">
    <source>
        <dbReference type="EMBL" id="TDK23592.1"/>
    </source>
</evidence>
<name>A0A4V3ALM5_9MICC</name>
<dbReference type="RefSeq" id="WP_133405055.1">
    <property type="nucleotide sequence ID" value="NZ_SMTK01000006.1"/>
</dbReference>
<dbReference type="InterPro" id="IPR029063">
    <property type="entry name" value="SAM-dependent_MTases_sf"/>
</dbReference>
<dbReference type="Gene3D" id="3.40.50.150">
    <property type="entry name" value="Vaccinia Virus protein VP39"/>
    <property type="match status" value="1"/>
</dbReference>
<dbReference type="EMBL" id="SMTK01000006">
    <property type="protein sequence ID" value="TDK23592.1"/>
    <property type="molecule type" value="Genomic_DNA"/>
</dbReference>
<dbReference type="CDD" id="cd02440">
    <property type="entry name" value="AdoMet_MTases"/>
    <property type="match status" value="1"/>
</dbReference>
<dbReference type="OrthoDB" id="9795634at2"/>
<evidence type="ECO:0000256" key="1">
    <source>
        <dbReference type="ARBA" id="ARBA00022679"/>
    </source>
</evidence>
<dbReference type="GO" id="GO:0032259">
    <property type="term" value="P:methylation"/>
    <property type="evidence" value="ECO:0007669"/>
    <property type="project" value="UniProtKB-KW"/>
</dbReference>
<keyword evidence="3" id="KW-0489">Methyltransferase</keyword>
<keyword evidence="4" id="KW-1185">Reference proteome</keyword>
<accession>A0A4V3ALM5</accession>